<evidence type="ECO:0000313" key="3">
    <source>
        <dbReference type="EMBL" id="AQM56930.1"/>
    </source>
</evidence>
<dbReference type="GO" id="GO:0005576">
    <property type="term" value="C:extracellular region"/>
    <property type="evidence" value="ECO:0007669"/>
    <property type="project" value="InterPro"/>
</dbReference>
<dbReference type="InterPro" id="IPR027439">
    <property type="entry name" value="PA_heptamer_dom"/>
</dbReference>
<sequence length="873" mass="97555">MQLNKMGKCIATSVLFSQLITYSGISYAEEKQSNAKTEQETTNKQTAPSSQGLMGYYYQDQHFQQLALMGHRQATDLKVPKSEVKDLLSNDQQQIQSARWIGYIKPSQTGEYLFSTSSDQHAIIQLDENQIVNRSSMTEPIQLEKGKQYKIKIEYVPERTENKENLLDLQLNWSISGGKAEPIPEKVFQLPDLSRKQDKEKLIPETSLFQEQENGGKASRSKRSLATDDSRDTDDDGIPDQWEIDGYTIQRKVAVKWDDSMKEQGYKKYVSDPYNSHTVRDPYTDWEKAAGHMDTAIKQEARNPLVAAYPSVGVHMENLIISNNRNISSQEGKSVSSTTSSSSTSENMVGVDVSAGYSMFGGFNAQVTGRYSHTWSSSSSVEDSSSNNWSTDLGINTGQAAYLNANVRYYNTGTAPIYNVKPTTNFVLKGDSIVTVKAKENQIGNVLQAGSTYPDKQHAPIALNTLDDFGSQLISINYNQMQQLENGEKLNLQTTQASGLYGVIKANGGLSVDPSQEWDPVKAQIENASASIIMDTGEETLERRVAARDYRDPEDLTPEVTLGDAIAMAFDTTEKDGELYYKDVPLRESVTGIVFDQKTAEEVKAQLDKMPDQNKKLYNVKIKRGMNIMLQKPIWFDHFDSNDHANWLDGGFTIEKGQGIKGDAGHFNGKTFVNLNEYGGFKPNTAYLFSVYTKSSVPAKLRAFYYYGGSSSYRLPQYGPETTLNASQGYQRIQMKFTTDANGKVSEYQRLGLEILEGSDILIDDALLLELRPAVNEDVLDTSKIVMTSQGNIFYYIPTNFMENTNIELFMNGHRKGSHTFYKGNGGSGEWYPNYFGLTYTDTLNPNNVFEIKANGKTITRFNGIASNGTYQG</sequence>
<dbReference type="InterPro" id="IPR035088">
    <property type="entry name" value="PA_Ca-bd"/>
</dbReference>
<feature type="region of interest" description="Disordered" evidence="1">
    <location>
        <begin position="203"/>
        <end position="241"/>
    </location>
</feature>
<organism evidence="3">
    <name type="scientific">Bacillus thuringiensis</name>
    <dbReference type="NCBI Taxonomy" id="1428"/>
    <lineage>
        <taxon>Bacteria</taxon>
        <taxon>Bacillati</taxon>
        <taxon>Bacillota</taxon>
        <taxon>Bacilli</taxon>
        <taxon>Bacillales</taxon>
        <taxon>Bacillaceae</taxon>
        <taxon>Bacillus</taxon>
        <taxon>Bacillus cereus group</taxon>
    </lineage>
</organism>
<dbReference type="EMBL" id="KY420182">
    <property type="protein sequence ID" value="AQM56930.1"/>
    <property type="molecule type" value="Genomic_DNA"/>
</dbReference>
<evidence type="ECO:0000259" key="2">
    <source>
        <dbReference type="PROSITE" id="PS51820"/>
    </source>
</evidence>
<dbReference type="Pfam" id="PF17475">
    <property type="entry name" value="Binary_toxB_2"/>
    <property type="match status" value="1"/>
</dbReference>
<accession>A0A1Q1NKL8</accession>
<dbReference type="InterPro" id="IPR037149">
    <property type="entry name" value="PA_heptamer_dom_sf"/>
</dbReference>
<dbReference type="Pfam" id="PF03495">
    <property type="entry name" value="Binary_toxB"/>
    <property type="match status" value="1"/>
</dbReference>
<reference evidence="3" key="1">
    <citation type="submission" date="2016-12" db="EMBL/GenBank/DDBJ databases">
        <authorList>
            <person name="Song W.-J."/>
            <person name="Kurnit D.M."/>
        </authorList>
    </citation>
    <scope>NUCLEOTIDE SEQUENCE</scope>
    <source>
        <strain evidence="3">O-V84.2</strain>
    </source>
</reference>
<dbReference type="PRINTS" id="PR01391">
    <property type="entry name" value="BINARYTOXINB"/>
</dbReference>
<dbReference type="InterPro" id="IPR035331">
    <property type="entry name" value="Binary_toxB_3"/>
</dbReference>
<dbReference type="InterPro" id="IPR037524">
    <property type="entry name" value="PA14/GLEYA"/>
</dbReference>
<dbReference type="InterPro" id="IPR011658">
    <property type="entry name" value="PA14_dom"/>
</dbReference>
<proteinExistence type="predicted"/>
<feature type="domain" description="PA14" evidence="2">
    <location>
        <begin position="48"/>
        <end position="187"/>
    </location>
</feature>
<dbReference type="Gene3D" id="2.60.120.240">
    <property type="entry name" value="Protective antigen, heptamerisation domain"/>
    <property type="match status" value="1"/>
</dbReference>
<dbReference type="SMART" id="SM00758">
    <property type="entry name" value="PA14"/>
    <property type="match status" value="1"/>
</dbReference>
<dbReference type="GO" id="GO:0051260">
    <property type="term" value="P:protein homooligomerization"/>
    <property type="evidence" value="ECO:0007669"/>
    <property type="project" value="InterPro"/>
</dbReference>
<dbReference type="Pfam" id="PF17476">
    <property type="entry name" value="Binary_toxB_3"/>
    <property type="match status" value="1"/>
</dbReference>
<dbReference type="Pfam" id="PF07691">
    <property type="entry name" value="PA14"/>
    <property type="match status" value="1"/>
</dbReference>
<dbReference type="Gene3D" id="3.10.20.110">
    <property type="match status" value="1"/>
</dbReference>
<evidence type="ECO:0000256" key="1">
    <source>
        <dbReference type="SAM" id="MobiDB-lite"/>
    </source>
</evidence>
<dbReference type="PROSITE" id="PS51820">
    <property type="entry name" value="PA14"/>
    <property type="match status" value="1"/>
</dbReference>
<dbReference type="AlphaFoldDB" id="A0A1Q1NKL8"/>
<dbReference type="SUPFAM" id="SSF56988">
    <property type="entry name" value="Anthrax protective antigen"/>
    <property type="match status" value="1"/>
</dbReference>
<name>A0A1Q1NKL8_BACTU</name>
<dbReference type="Gene3D" id="3.90.182.10">
    <property type="entry name" value="Toxin - Anthrax Protective Antigen,domain 1"/>
    <property type="match status" value="1"/>
</dbReference>
<protein>
    <submittedName>
        <fullName evidence="3">Vip4-like protein</fullName>
    </submittedName>
</protein>
<dbReference type="InterPro" id="IPR003896">
    <property type="entry name" value="Bacterial_exotoxin_B"/>
</dbReference>